<dbReference type="AlphaFoldDB" id="A0A926CZ45"/>
<evidence type="ECO:0000313" key="1">
    <source>
        <dbReference type="EMBL" id="MBC8528387.1"/>
    </source>
</evidence>
<dbReference type="PANTHER" id="PTHR35788">
    <property type="entry name" value="EXPORTED PROTEIN-RELATED"/>
    <property type="match status" value="1"/>
</dbReference>
<protein>
    <submittedName>
        <fullName evidence="1">Glycopeptide resistance accessory protein VanW</fullName>
    </submittedName>
</protein>
<dbReference type="EMBL" id="JACRSO010000001">
    <property type="protein sequence ID" value="MBC8528387.1"/>
    <property type="molecule type" value="Genomic_DNA"/>
</dbReference>
<reference evidence="1" key="1">
    <citation type="submission" date="2020-08" db="EMBL/GenBank/DDBJ databases">
        <title>Genome public.</title>
        <authorList>
            <person name="Liu C."/>
            <person name="Sun Q."/>
        </authorList>
    </citation>
    <scope>NUCLEOTIDE SEQUENCE</scope>
    <source>
        <strain evidence="1">NSJ-44</strain>
    </source>
</reference>
<proteinExistence type="predicted"/>
<dbReference type="RefSeq" id="WP_249284407.1">
    <property type="nucleotide sequence ID" value="NZ_JACRSO010000001.1"/>
</dbReference>
<dbReference type="InterPro" id="IPR052913">
    <property type="entry name" value="Glycopeptide_resist_protein"/>
</dbReference>
<organism evidence="1 2">
    <name type="scientific">Luoshenia tenuis</name>
    <dbReference type="NCBI Taxonomy" id="2763654"/>
    <lineage>
        <taxon>Bacteria</taxon>
        <taxon>Bacillati</taxon>
        <taxon>Bacillota</taxon>
        <taxon>Clostridia</taxon>
        <taxon>Christensenellales</taxon>
        <taxon>Christensenellaceae</taxon>
        <taxon>Luoshenia</taxon>
    </lineage>
</organism>
<gene>
    <name evidence="1" type="primary">vanW</name>
    <name evidence="1" type="ORF">H8699_02900</name>
</gene>
<dbReference type="Proteomes" id="UP000654279">
    <property type="component" value="Unassembled WGS sequence"/>
</dbReference>
<dbReference type="Pfam" id="PF04294">
    <property type="entry name" value="VanW"/>
    <property type="match status" value="1"/>
</dbReference>
<name>A0A926CZ45_9FIRM</name>
<sequence length="272" mass="31350">MARKRLTQLFPFLLPLRRWQKKRCFYLKMRLDRNRYAAQLAKTRLPYPVFEDAFTVINPESGYDIAYQYNKAHNLKLAAATMDTLVIAPGETYSFWMLCRYADKKTPYKPGLSLVDGKIRGVYGGGLCQLSDLVLWLVLHTPLTIVERHPHTVKDFPAPGMPEGVDATVSEGWLDLKVRNDTEHSYQLLLDFPDELIRGRILCSEKPQYDYCLRIDGPRYFTTQGKVYERADVYRARLDPSTGEGLEEKLLYKSCTRIGYPLPAGTAVERRN</sequence>
<keyword evidence="2" id="KW-1185">Reference proteome</keyword>
<dbReference type="NCBIfam" id="NF033128">
    <property type="entry name" value="vanW-gen"/>
    <property type="match status" value="1"/>
</dbReference>
<dbReference type="PANTHER" id="PTHR35788:SF1">
    <property type="entry name" value="EXPORTED PROTEIN"/>
    <property type="match status" value="1"/>
</dbReference>
<evidence type="ECO:0000313" key="2">
    <source>
        <dbReference type="Proteomes" id="UP000654279"/>
    </source>
</evidence>
<accession>A0A926CZ45</accession>
<dbReference type="InterPro" id="IPR007391">
    <property type="entry name" value="Vancomycin_resist_VanW"/>
</dbReference>
<comment type="caution">
    <text evidence="1">The sequence shown here is derived from an EMBL/GenBank/DDBJ whole genome shotgun (WGS) entry which is preliminary data.</text>
</comment>